<evidence type="ECO:0000313" key="2">
    <source>
        <dbReference type="Proteomes" id="UP001156389"/>
    </source>
</evidence>
<dbReference type="EMBL" id="JAJAGO010000006">
    <property type="protein sequence ID" value="MCT2591062.1"/>
    <property type="molecule type" value="Genomic_DNA"/>
</dbReference>
<reference evidence="1 2" key="1">
    <citation type="submission" date="2021-10" db="EMBL/GenBank/DDBJ databases">
        <title>Streptomyces gossypii sp. nov., isolated from soil collected from cotton field.</title>
        <authorList>
            <person name="Ge X."/>
            <person name="Chen X."/>
            <person name="Liu W."/>
        </authorList>
    </citation>
    <scope>NUCLEOTIDE SEQUENCE [LARGE SCALE GENOMIC DNA]</scope>
    <source>
        <strain evidence="1 2">N2-109</strain>
    </source>
</reference>
<gene>
    <name evidence="1" type="ORF">LHJ74_14275</name>
</gene>
<keyword evidence="2" id="KW-1185">Reference proteome</keyword>
<dbReference type="Proteomes" id="UP001156389">
    <property type="component" value="Unassembled WGS sequence"/>
</dbReference>
<organism evidence="1 2">
    <name type="scientific">Streptomyces gossypii</name>
    <dbReference type="NCBI Taxonomy" id="2883101"/>
    <lineage>
        <taxon>Bacteria</taxon>
        <taxon>Bacillati</taxon>
        <taxon>Actinomycetota</taxon>
        <taxon>Actinomycetes</taxon>
        <taxon>Kitasatosporales</taxon>
        <taxon>Streptomycetaceae</taxon>
        <taxon>Streptomyces</taxon>
    </lineage>
</organism>
<dbReference type="RefSeq" id="WP_260218387.1">
    <property type="nucleotide sequence ID" value="NZ_JAJAGO010000006.1"/>
</dbReference>
<proteinExistence type="predicted"/>
<comment type="caution">
    <text evidence="1">The sequence shown here is derived from an EMBL/GenBank/DDBJ whole genome shotgun (WGS) entry which is preliminary data.</text>
</comment>
<protein>
    <submittedName>
        <fullName evidence="1">Uncharacterized protein</fullName>
    </submittedName>
</protein>
<name>A0ABT2JT55_9ACTN</name>
<sequence>MSRLTSRSVCAAFFIASPAPLLIAPRRSVALDIRLLQDWKESAPSPSQSTRESLMS</sequence>
<evidence type="ECO:0000313" key="1">
    <source>
        <dbReference type="EMBL" id="MCT2591062.1"/>
    </source>
</evidence>
<accession>A0ABT2JT55</accession>